<dbReference type="Pfam" id="PF05699">
    <property type="entry name" value="Dimer_Tnp_hAT"/>
    <property type="match status" value="1"/>
</dbReference>
<sequence length="227" mass="26498">MLRQLTGWQRPTLVDESRDESKREQMTVVLRYVDKVGIIQERFFDLVHVSDTYALTLKNEISSIFSRHNLDIQNLRGQGYDGASNMRGEFNGLQALFLKDYTHAYYVHCFAQHLQLELIRASRNVISIQNFFTNLSFIINVVEASSKRHDEELLKQIAELSHGLVKTEKSEIYHLVFRLIRLVLTLPVSTTITERSFSAMKIVKTRFRNDNREVNFSNENCQNKIPE</sequence>
<feature type="domain" description="HAT C-terminal dimerisation" evidence="1">
    <location>
        <begin position="168"/>
        <end position="209"/>
    </location>
</feature>
<organism evidence="3 4">
    <name type="scientific">Cephalotus follicularis</name>
    <name type="common">Albany pitcher plant</name>
    <dbReference type="NCBI Taxonomy" id="3775"/>
    <lineage>
        <taxon>Eukaryota</taxon>
        <taxon>Viridiplantae</taxon>
        <taxon>Streptophyta</taxon>
        <taxon>Embryophyta</taxon>
        <taxon>Tracheophyta</taxon>
        <taxon>Spermatophyta</taxon>
        <taxon>Magnoliopsida</taxon>
        <taxon>eudicotyledons</taxon>
        <taxon>Gunneridae</taxon>
        <taxon>Pentapetalae</taxon>
        <taxon>rosids</taxon>
        <taxon>fabids</taxon>
        <taxon>Oxalidales</taxon>
        <taxon>Cephalotaceae</taxon>
        <taxon>Cephalotus</taxon>
    </lineage>
</organism>
<dbReference type="PANTHER" id="PTHR11697">
    <property type="entry name" value="GENERAL TRANSCRIPTION FACTOR 2-RELATED ZINC FINGER PROTEIN"/>
    <property type="match status" value="1"/>
</dbReference>
<evidence type="ECO:0000259" key="2">
    <source>
        <dbReference type="Pfam" id="PF14291"/>
    </source>
</evidence>
<gene>
    <name evidence="3" type="ORF">CFOL_v3_08681</name>
</gene>
<reference evidence="4" key="1">
    <citation type="submission" date="2016-04" db="EMBL/GenBank/DDBJ databases">
        <title>Cephalotus genome sequencing.</title>
        <authorList>
            <person name="Fukushima K."/>
            <person name="Hasebe M."/>
            <person name="Fang X."/>
        </authorList>
    </citation>
    <scope>NUCLEOTIDE SEQUENCE [LARGE SCALE GENOMIC DNA]</scope>
    <source>
        <strain evidence="4">cv. St1</strain>
    </source>
</reference>
<evidence type="ECO:0000313" key="3">
    <source>
        <dbReference type="EMBL" id="GAV65166.1"/>
    </source>
</evidence>
<evidence type="ECO:0000313" key="4">
    <source>
        <dbReference type="Proteomes" id="UP000187406"/>
    </source>
</evidence>
<dbReference type="AlphaFoldDB" id="A0A1Q3BAV3"/>
<dbReference type="InterPro" id="IPR008906">
    <property type="entry name" value="HATC_C_dom"/>
</dbReference>
<dbReference type="InterPro" id="IPR025398">
    <property type="entry name" value="DUF4371"/>
</dbReference>
<dbReference type="OrthoDB" id="1424976at2759"/>
<dbReference type="InterPro" id="IPR055298">
    <property type="entry name" value="AtLOH3-like"/>
</dbReference>
<protein>
    <submittedName>
        <fullName evidence="3">Dimer_Tnp_hAT domain-containing protein/DUF4371 domain-containing protein</fullName>
    </submittedName>
</protein>
<dbReference type="STRING" id="3775.A0A1Q3BAV3"/>
<dbReference type="Pfam" id="PF14291">
    <property type="entry name" value="DUF4371"/>
    <property type="match status" value="1"/>
</dbReference>
<comment type="caution">
    <text evidence="3">The sequence shown here is derived from an EMBL/GenBank/DDBJ whole genome shotgun (WGS) entry which is preliminary data.</text>
</comment>
<dbReference type="EMBL" id="BDDD01000389">
    <property type="protein sequence ID" value="GAV65166.1"/>
    <property type="molecule type" value="Genomic_DNA"/>
</dbReference>
<evidence type="ECO:0000259" key="1">
    <source>
        <dbReference type="Pfam" id="PF05699"/>
    </source>
</evidence>
<keyword evidence="4" id="KW-1185">Reference proteome</keyword>
<dbReference type="GO" id="GO:0046983">
    <property type="term" value="F:protein dimerization activity"/>
    <property type="evidence" value="ECO:0007669"/>
    <property type="project" value="InterPro"/>
</dbReference>
<name>A0A1Q3BAV3_CEPFO</name>
<dbReference type="InParanoid" id="A0A1Q3BAV3"/>
<accession>A0A1Q3BAV3</accession>
<proteinExistence type="predicted"/>
<dbReference type="Proteomes" id="UP000187406">
    <property type="component" value="Unassembled WGS sequence"/>
</dbReference>
<dbReference type="PANTHER" id="PTHR11697:SF230">
    <property type="entry name" value="ZINC FINGER, MYM DOMAIN CONTAINING 1"/>
    <property type="match status" value="1"/>
</dbReference>
<feature type="domain" description="DUF4371" evidence="2">
    <location>
        <begin position="13"/>
        <end position="92"/>
    </location>
</feature>